<keyword evidence="1" id="KW-0175">Coiled coil</keyword>
<dbReference type="EMBL" id="JASNWA010000009">
    <property type="protein sequence ID" value="KAK3169830.1"/>
    <property type="molecule type" value="Genomic_DNA"/>
</dbReference>
<dbReference type="Gene3D" id="6.10.140.920">
    <property type="match status" value="1"/>
</dbReference>
<feature type="coiled-coil region" evidence="1">
    <location>
        <begin position="500"/>
        <end position="548"/>
    </location>
</feature>
<dbReference type="AlphaFoldDB" id="A0AAD9Z1Z2"/>
<feature type="coiled-coil region" evidence="1">
    <location>
        <begin position="724"/>
        <end position="779"/>
    </location>
</feature>
<feature type="coiled-coil region" evidence="1">
    <location>
        <begin position="588"/>
        <end position="665"/>
    </location>
</feature>
<sequence length="903" mass="102854">MNGTVPPEIEAALTVWVNSFSLSDRVDSLSEMNDGRAFWEMLCEINRDSFVGELPSNKQSDYSRQQNLQFIYKQVASYLDDQGVRYTRLTDYDLKKMSMDESSSSAVKARFAISPTAATKANDSSQFLKLVLLVAISPANPVIIANISNFPIPVKNILMALVQELDPSLPSSDDGEGAETSDLDSGPRSSRGSAVSSPAGKKDRELILEEDLAKVNARLARRDSEVENLRVENEEIRDAYNRLNESYEAVKQLSAENEDQLKKLSSVHNEREQWSVKDLQDKISQLEDTIGQQESQIVEHQSTEADLERKINKLRSVDDKLQKLQDDFHIQKGQLEDQTKRANRGDHYKRKCEANQHIERERDSLRQQLDEARPRLQAYDDTRRDNARLQQENHEKLQTLSRSERDNNELREMKQSYLAEIDRLKQDTKGMREVLAQGQERIADLEERSGGSEIHSSPTVVDGGLESELVETSKHEEQMQVAKSFLLWNRVLTMDRKTRIVELEKENRQLASDTSEIEARLTALQRQLENSQELSTDQEKQVQGMRQEVSGLQTSLAEVRQGHPIEGFVSSTLESVIFAHNIESTETFKKMREQLKTEQKRRVELEEKLSAAQKEIEVANDERALIDKPKLQVIEDVKKQCAVALMQLQNEHDALRLRHTVLQGQLDKKMDERNEAWQEAHEVLIAKFQADSDTQASNQGLVDLKDMIKKFSADKSAQSTTHINEALERNVEIFATKIEEGRERLAKQQQQIEKQDSLIKDLEDRLHQQSLANESAQSNTGAHEGAKAEVSQEVPDLDLGLAFQISPHLYLSSIVPLPAWTLLETPRSSKSNRDLIIQTTPSPEERSYIQNLERENKLMASAYYDLAGRLQMNNVILQRRAEAPKSWLGRQRKAMEGVGGLVR</sequence>
<keyword evidence="4" id="KW-1185">Reference proteome</keyword>
<dbReference type="Gene3D" id="1.10.418.10">
    <property type="entry name" value="Calponin-like domain"/>
    <property type="match status" value="1"/>
</dbReference>
<dbReference type="CDD" id="cd22211">
    <property type="entry name" value="HkD_SF"/>
    <property type="match status" value="1"/>
</dbReference>
<feature type="compositionally biased region" description="Polar residues" evidence="2">
    <location>
        <begin position="187"/>
        <end position="196"/>
    </location>
</feature>
<dbReference type="InterPro" id="IPR036872">
    <property type="entry name" value="CH_dom_sf"/>
</dbReference>
<gene>
    <name evidence="3" type="ORF">OEA41_009214</name>
</gene>
<accession>A0AAD9Z1Z2</accession>
<dbReference type="SUPFAM" id="SSF116907">
    <property type="entry name" value="Hook domain"/>
    <property type="match status" value="1"/>
</dbReference>
<proteinExistence type="predicted"/>
<dbReference type="Proteomes" id="UP001276659">
    <property type="component" value="Unassembled WGS sequence"/>
</dbReference>
<evidence type="ECO:0000256" key="1">
    <source>
        <dbReference type="SAM" id="Coils"/>
    </source>
</evidence>
<evidence type="ECO:0000313" key="4">
    <source>
        <dbReference type="Proteomes" id="UP001276659"/>
    </source>
</evidence>
<feature type="region of interest" description="Disordered" evidence="2">
    <location>
        <begin position="168"/>
        <end position="202"/>
    </location>
</feature>
<evidence type="ECO:0000313" key="3">
    <source>
        <dbReference type="EMBL" id="KAK3169830.1"/>
    </source>
</evidence>
<feature type="region of interest" description="Disordered" evidence="2">
    <location>
        <begin position="335"/>
        <end position="410"/>
    </location>
</feature>
<comment type="caution">
    <text evidence="3">The sequence shown here is derived from an EMBL/GenBank/DDBJ whole genome shotgun (WGS) entry which is preliminary data.</text>
</comment>
<name>A0AAD9Z1Z2_9LECA</name>
<evidence type="ECO:0008006" key="5">
    <source>
        <dbReference type="Google" id="ProtNLM"/>
    </source>
</evidence>
<protein>
    <recommendedName>
        <fullName evidence="5">HOOK N-terminal domain-containing protein</fullName>
    </recommendedName>
</protein>
<organism evidence="3 4">
    <name type="scientific">Lepraria neglecta</name>
    <dbReference type="NCBI Taxonomy" id="209136"/>
    <lineage>
        <taxon>Eukaryota</taxon>
        <taxon>Fungi</taxon>
        <taxon>Dikarya</taxon>
        <taxon>Ascomycota</taxon>
        <taxon>Pezizomycotina</taxon>
        <taxon>Lecanoromycetes</taxon>
        <taxon>OSLEUM clade</taxon>
        <taxon>Lecanoromycetidae</taxon>
        <taxon>Lecanorales</taxon>
        <taxon>Lecanorineae</taxon>
        <taxon>Stereocaulaceae</taxon>
        <taxon>Lepraria</taxon>
    </lineage>
</organism>
<feature type="compositionally biased region" description="Acidic residues" evidence="2">
    <location>
        <begin position="173"/>
        <end position="182"/>
    </location>
</feature>
<evidence type="ECO:0000256" key="2">
    <source>
        <dbReference type="SAM" id="MobiDB-lite"/>
    </source>
</evidence>
<reference evidence="3" key="1">
    <citation type="submission" date="2022-11" db="EMBL/GenBank/DDBJ databases">
        <title>Chromosomal genome sequence assembly and mating type (MAT) locus characterization of the leprose asexual lichenized fungus Lepraria neglecta (Nyl.) Erichsen.</title>
        <authorList>
            <person name="Allen J.L."/>
            <person name="Pfeffer B."/>
        </authorList>
    </citation>
    <scope>NUCLEOTIDE SEQUENCE</scope>
    <source>
        <strain evidence="3">Allen 5258</strain>
    </source>
</reference>